<dbReference type="SUPFAM" id="SSF46458">
    <property type="entry name" value="Globin-like"/>
    <property type="match status" value="1"/>
</dbReference>
<dbReference type="Gene3D" id="1.10.490.10">
    <property type="entry name" value="Globins"/>
    <property type="match status" value="1"/>
</dbReference>
<dbReference type="RefSeq" id="XP_005820092.1">
    <property type="nucleotide sequence ID" value="XM_005820035.1"/>
</dbReference>
<keyword evidence="1" id="KW-0408">Iron</keyword>
<feature type="domain" description="Globin" evidence="2">
    <location>
        <begin position="1"/>
        <end position="107"/>
    </location>
</feature>
<organism evidence="3">
    <name type="scientific">Guillardia theta (strain CCMP2712)</name>
    <name type="common">Cryptophyte</name>
    <dbReference type="NCBI Taxonomy" id="905079"/>
    <lineage>
        <taxon>Eukaryota</taxon>
        <taxon>Cryptophyceae</taxon>
        <taxon>Pyrenomonadales</taxon>
        <taxon>Geminigeraceae</taxon>
        <taxon>Guillardia</taxon>
    </lineage>
</organism>
<dbReference type="Pfam" id="PF00042">
    <property type="entry name" value="Globin"/>
    <property type="match status" value="1"/>
</dbReference>
<keyword evidence="1" id="KW-0561">Oxygen transport</keyword>
<reference evidence="4" key="3">
    <citation type="submission" date="2016-03" db="UniProtKB">
        <authorList>
            <consortium name="EnsemblProtists"/>
        </authorList>
    </citation>
    <scope>IDENTIFICATION</scope>
</reference>
<dbReference type="InterPro" id="IPR009050">
    <property type="entry name" value="Globin-like_sf"/>
</dbReference>
<dbReference type="GO" id="GO:0005344">
    <property type="term" value="F:oxygen carrier activity"/>
    <property type="evidence" value="ECO:0007669"/>
    <property type="project" value="UniProtKB-KW"/>
</dbReference>
<dbReference type="GeneID" id="17289832"/>
<protein>
    <recommendedName>
        <fullName evidence="2">Globin domain-containing protein</fullName>
    </recommendedName>
</protein>
<dbReference type="Proteomes" id="UP000011087">
    <property type="component" value="Unassembled WGS sequence"/>
</dbReference>
<evidence type="ECO:0000256" key="1">
    <source>
        <dbReference type="RuleBase" id="RU000356"/>
    </source>
</evidence>
<dbReference type="CDD" id="cd01040">
    <property type="entry name" value="Mb-like"/>
    <property type="match status" value="1"/>
</dbReference>
<dbReference type="PROSITE" id="PS01033">
    <property type="entry name" value="GLOBIN"/>
    <property type="match status" value="1"/>
</dbReference>
<dbReference type="GO" id="GO:0020037">
    <property type="term" value="F:heme binding"/>
    <property type="evidence" value="ECO:0007669"/>
    <property type="project" value="InterPro"/>
</dbReference>
<dbReference type="OrthoDB" id="436496at2759"/>
<feature type="non-terminal residue" evidence="3">
    <location>
        <position position="1"/>
    </location>
</feature>
<gene>
    <name evidence="3" type="ORF">GUITHDRAFT_59227</name>
</gene>
<evidence type="ECO:0000313" key="4">
    <source>
        <dbReference type="EnsemblProtists" id="EKX33112"/>
    </source>
</evidence>
<comment type="similarity">
    <text evidence="1">Belongs to the globin family.</text>
</comment>
<evidence type="ECO:0000259" key="2">
    <source>
        <dbReference type="PROSITE" id="PS01033"/>
    </source>
</evidence>
<dbReference type="EnsemblProtists" id="EKX33112">
    <property type="protein sequence ID" value="EKX33112"/>
    <property type="gene ID" value="GUITHDRAFT_59227"/>
</dbReference>
<keyword evidence="1" id="KW-0479">Metal-binding</keyword>
<dbReference type="GO" id="GO:0019825">
    <property type="term" value="F:oxygen binding"/>
    <property type="evidence" value="ECO:0007669"/>
    <property type="project" value="InterPro"/>
</dbReference>
<keyword evidence="1" id="KW-0813">Transport</keyword>
<dbReference type="InterPro" id="IPR000971">
    <property type="entry name" value="Globin"/>
</dbReference>
<evidence type="ECO:0000313" key="5">
    <source>
        <dbReference type="Proteomes" id="UP000011087"/>
    </source>
</evidence>
<dbReference type="InterPro" id="IPR012292">
    <property type="entry name" value="Globin/Proto"/>
</dbReference>
<feature type="non-terminal residue" evidence="3">
    <location>
        <position position="107"/>
    </location>
</feature>
<dbReference type="InterPro" id="IPR044399">
    <property type="entry name" value="Mb-like_M"/>
</dbReference>
<reference evidence="3 5" key="1">
    <citation type="journal article" date="2012" name="Nature">
        <title>Algal genomes reveal evolutionary mosaicism and the fate of nucleomorphs.</title>
        <authorList>
            <consortium name="DOE Joint Genome Institute"/>
            <person name="Curtis B.A."/>
            <person name="Tanifuji G."/>
            <person name="Burki F."/>
            <person name="Gruber A."/>
            <person name="Irimia M."/>
            <person name="Maruyama S."/>
            <person name="Arias M.C."/>
            <person name="Ball S.G."/>
            <person name="Gile G.H."/>
            <person name="Hirakawa Y."/>
            <person name="Hopkins J.F."/>
            <person name="Kuo A."/>
            <person name="Rensing S.A."/>
            <person name="Schmutz J."/>
            <person name="Symeonidi A."/>
            <person name="Elias M."/>
            <person name="Eveleigh R.J."/>
            <person name="Herman E.K."/>
            <person name="Klute M.J."/>
            <person name="Nakayama T."/>
            <person name="Obornik M."/>
            <person name="Reyes-Prieto A."/>
            <person name="Armbrust E.V."/>
            <person name="Aves S.J."/>
            <person name="Beiko R.G."/>
            <person name="Coutinho P."/>
            <person name="Dacks J.B."/>
            <person name="Durnford D.G."/>
            <person name="Fast N.M."/>
            <person name="Green B.R."/>
            <person name="Grisdale C.J."/>
            <person name="Hempel F."/>
            <person name="Henrissat B."/>
            <person name="Hoppner M.P."/>
            <person name="Ishida K."/>
            <person name="Kim E."/>
            <person name="Koreny L."/>
            <person name="Kroth P.G."/>
            <person name="Liu Y."/>
            <person name="Malik S.B."/>
            <person name="Maier U.G."/>
            <person name="McRose D."/>
            <person name="Mock T."/>
            <person name="Neilson J.A."/>
            <person name="Onodera N.T."/>
            <person name="Poole A.M."/>
            <person name="Pritham E.J."/>
            <person name="Richards T.A."/>
            <person name="Rocap G."/>
            <person name="Roy S.W."/>
            <person name="Sarai C."/>
            <person name="Schaack S."/>
            <person name="Shirato S."/>
            <person name="Slamovits C.H."/>
            <person name="Spencer D.F."/>
            <person name="Suzuki S."/>
            <person name="Worden A.Z."/>
            <person name="Zauner S."/>
            <person name="Barry K."/>
            <person name="Bell C."/>
            <person name="Bharti A.K."/>
            <person name="Crow J.A."/>
            <person name="Grimwood J."/>
            <person name="Kramer R."/>
            <person name="Lindquist E."/>
            <person name="Lucas S."/>
            <person name="Salamov A."/>
            <person name="McFadden G.I."/>
            <person name="Lane C.E."/>
            <person name="Keeling P.J."/>
            <person name="Gray M.W."/>
            <person name="Grigoriev I.V."/>
            <person name="Archibald J.M."/>
        </authorList>
    </citation>
    <scope>NUCLEOTIDE SEQUENCE</scope>
    <source>
        <strain evidence="3 5">CCMP2712</strain>
    </source>
</reference>
<dbReference type="KEGG" id="gtt:GUITHDRAFT_59227"/>
<sequence length="107" mass="12113">EMIYDCLFKLAPNATHLFTKPREYMAIKMGDTLGMLVSFADDPDDMKKQVASLGLRHVKYNVRPHHIPLIAPVIVNVLAEACGEAWSEEIEQAWSTVIHMVCQNMVE</sequence>
<dbReference type="AlphaFoldDB" id="L1IAH7"/>
<name>L1IAH7_GUITC</name>
<dbReference type="EMBL" id="JH993156">
    <property type="protein sequence ID" value="EKX33112.1"/>
    <property type="molecule type" value="Genomic_DNA"/>
</dbReference>
<proteinExistence type="inferred from homology"/>
<keyword evidence="1" id="KW-0349">Heme</keyword>
<keyword evidence="5" id="KW-1185">Reference proteome</keyword>
<reference evidence="5" key="2">
    <citation type="submission" date="2012-11" db="EMBL/GenBank/DDBJ databases">
        <authorList>
            <person name="Kuo A."/>
            <person name="Curtis B.A."/>
            <person name="Tanifuji G."/>
            <person name="Burki F."/>
            <person name="Gruber A."/>
            <person name="Irimia M."/>
            <person name="Maruyama S."/>
            <person name="Arias M.C."/>
            <person name="Ball S.G."/>
            <person name="Gile G.H."/>
            <person name="Hirakawa Y."/>
            <person name="Hopkins J.F."/>
            <person name="Rensing S.A."/>
            <person name="Schmutz J."/>
            <person name="Symeonidi A."/>
            <person name="Elias M."/>
            <person name="Eveleigh R.J."/>
            <person name="Herman E.K."/>
            <person name="Klute M.J."/>
            <person name="Nakayama T."/>
            <person name="Obornik M."/>
            <person name="Reyes-Prieto A."/>
            <person name="Armbrust E.V."/>
            <person name="Aves S.J."/>
            <person name="Beiko R.G."/>
            <person name="Coutinho P."/>
            <person name="Dacks J.B."/>
            <person name="Durnford D.G."/>
            <person name="Fast N.M."/>
            <person name="Green B.R."/>
            <person name="Grisdale C."/>
            <person name="Hempe F."/>
            <person name="Henrissat B."/>
            <person name="Hoppner M.P."/>
            <person name="Ishida K.-I."/>
            <person name="Kim E."/>
            <person name="Koreny L."/>
            <person name="Kroth P.G."/>
            <person name="Liu Y."/>
            <person name="Malik S.-B."/>
            <person name="Maier U.G."/>
            <person name="McRose D."/>
            <person name="Mock T."/>
            <person name="Neilson J.A."/>
            <person name="Onodera N.T."/>
            <person name="Poole A.M."/>
            <person name="Pritham E.J."/>
            <person name="Richards T.A."/>
            <person name="Rocap G."/>
            <person name="Roy S.W."/>
            <person name="Sarai C."/>
            <person name="Schaack S."/>
            <person name="Shirato S."/>
            <person name="Slamovits C.H."/>
            <person name="Spencer D.F."/>
            <person name="Suzuki S."/>
            <person name="Worden A.Z."/>
            <person name="Zauner S."/>
            <person name="Barry K."/>
            <person name="Bell C."/>
            <person name="Bharti A.K."/>
            <person name="Crow J.A."/>
            <person name="Grimwood J."/>
            <person name="Kramer R."/>
            <person name="Lindquist E."/>
            <person name="Lucas S."/>
            <person name="Salamov A."/>
            <person name="McFadden G.I."/>
            <person name="Lane C.E."/>
            <person name="Keeling P.J."/>
            <person name="Gray M.W."/>
            <person name="Grigoriev I.V."/>
            <person name="Archibald J.M."/>
        </authorList>
    </citation>
    <scope>NUCLEOTIDE SEQUENCE</scope>
    <source>
        <strain evidence="5">CCMP2712</strain>
    </source>
</reference>
<dbReference type="PaxDb" id="55529-EKX33112"/>
<dbReference type="HOGENOM" id="CLU_003827_13_3_1"/>
<accession>L1IAH7</accession>
<evidence type="ECO:0000313" key="3">
    <source>
        <dbReference type="EMBL" id="EKX33112.1"/>
    </source>
</evidence>